<gene>
    <name evidence="1" type="ORF">CUMW_239330</name>
</gene>
<dbReference type="AlphaFoldDB" id="A0A2H5QKQ2"/>
<dbReference type="PANTHER" id="PTHR47434">
    <property type="entry name" value="PROTEIN PTST HOMOLOG 3, CHLOROPLASTIC"/>
    <property type="match status" value="1"/>
</dbReference>
<evidence type="ECO:0000313" key="1">
    <source>
        <dbReference type="EMBL" id="GAY65197.1"/>
    </source>
</evidence>
<organism evidence="1 2">
    <name type="scientific">Citrus unshiu</name>
    <name type="common">Satsuma mandarin</name>
    <name type="synonym">Citrus nobilis var. unshiu</name>
    <dbReference type="NCBI Taxonomy" id="55188"/>
    <lineage>
        <taxon>Eukaryota</taxon>
        <taxon>Viridiplantae</taxon>
        <taxon>Streptophyta</taxon>
        <taxon>Embryophyta</taxon>
        <taxon>Tracheophyta</taxon>
        <taxon>Spermatophyta</taxon>
        <taxon>Magnoliopsida</taxon>
        <taxon>eudicotyledons</taxon>
        <taxon>Gunneridae</taxon>
        <taxon>Pentapetalae</taxon>
        <taxon>rosids</taxon>
        <taxon>malvids</taxon>
        <taxon>Sapindales</taxon>
        <taxon>Rutaceae</taxon>
        <taxon>Aurantioideae</taxon>
        <taxon>Citrus</taxon>
    </lineage>
</organism>
<protein>
    <submittedName>
        <fullName evidence="1">Uncharacterized protein</fullName>
    </submittedName>
</protein>
<dbReference type="Proteomes" id="UP000236630">
    <property type="component" value="Unassembled WGS sequence"/>
</dbReference>
<evidence type="ECO:0000313" key="2">
    <source>
        <dbReference type="Proteomes" id="UP000236630"/>
    </source>
</evidence>
<dbReference type="PANTHER" id="PTHR47434:SF2">
    <property type="entry name" value="PROTEIN PTST HOMOLOG 3, CHLOROPLASTIC"/>
    <property type="match status" value="1"/>
</dbReference>
<dbReference type="Gene3D" id="2.60.40.10">
    <property type="entry name" value="Immunoglobulins"/>
    <property type="match status" value="1"/>
</dbReference>
<keyword evidence="2" id="KW-1185">Reference proteome</keyword>
<reference evidence="1 2" key="1">
    <citation type="journal article" date="2017" name="Front. Genet.">
        <title>Draft sequencing of the heterozygous diploid genome of Satsuma (Citrus unshiu Marc.) using a hybrid assembly approach.</title>
        <authorList>
            <person name="Shimizu T."/>
            <person name="Tanizawa Y."/>
            <person name="Mochizuki T."/>
            <person name="Nagasaki H."/>
            <person name="Yoshioka T."/>
            <person name="Toyoda A."/>
            <person name="Fujiyama A."/>
            <person name="Kaminuma E."/>
            <person name="Nakamura Y."/>
        </authorList>
    </citation>
    <scope>NUCLEOTIDE SEQUENCE [LARGE SCALE GENOMIC DNA]</scope>
    <source>
        <strain evidence="2">cv. Miyagawa wase</strain>
    </source>
</reference>
<dbReference type="EMBL" id="BDQV01000459">
    <property type="protein sequence ID" value="GAY65197.1"/>
    <property type="molecule type" value="Genomic_DNA"/>
</dbReference>
<name>A0A2H5QKQ2_CITUN</name>
<proteinExistence type="predicted"/>
<dbReference type="InterPro" id="IPR013783">
    <property type="entry name" value="Ig-like_fold"/>
</dbReference>
<sequence>MKLGKLSSKRCRLRVKLRVSKAESSKSTTMGTKLGTCDSPLCSPFGRMQETEAKAHIIKFIVDGQWKVDPQRESVTKGGICNNILRAKHRILTVHIAQGKVMDRLNHICYLVGNTKECCCNICPAATAQNHFTWNLKRK</sequence>
<comment type="caution">
    <text evidence="1">The sequence shown here is derived from an EMBL/GenBank/DDBJ whole genome shotgun (WGS) entry which is preliminary data.</text>
</comment>
<accession>A0A2H5QKQ2</accession>